<sequence length="389" mass="43696">IDATVPQFSKLRYNQIVKDISPMIKKVRWNPLEVSFVPISGLEGDNIIERSTKLSWYEGPTLLEALNKISVPKRPAEKSLRLPVQDVYKVDGIGIILVGRVETGTLKPDMKVCFAPAEVTKPLIAEVKYVLRHCVPMKESIPGEIVEMHVTGVPMRELKRGFVASNSKGDRAWEAGSFTSLIHVLDQGICNGYEAVIHCHTSYSPVRFARILSTVDEERGLKEIEKEPDVLKKGDTALVLMTPLKPVVVETFSEYPPLGRFAVTDTGRLIAVGKVLKVDKFMATRKQTLQIELDEVNCKLRNLKVEIKLCRCDINKLGKNLTEVEMKPQLELIDGQIKGLMIEKKKRGTTKSKSASNRMIQDFVRQKEKLKSPSSSEIEDPTKLDAYLE</sequence>
<evidence type="ECO:0000256" key="3">
    <source>
        <dbReference type="ARBA" id="ARBA00023134"/>
    </source>
</evidence>
<evidence type="ECO:0000313" key="7">
    <source>
        <dbReference type="EMBL" id="MCL7038816.1"/>
    </source>
</evidence>
<dbReference type="EMBL" id="JAJJMA010194336">
    <property type="protein sequence ID" value="MCL7038816.1"/>
    <property type="molecule type" value="Genomic_DNA"/>
</dbReference>
<comment type="caution">
    <text evidence="7">The sequence shown here is derived from an EMBL/GenBank/DDBJ whole genome shotgun (WGS) entry which is preliminary data.</text>
</comment>
<dbReference type="Proteomes" id="UP001177140">
    <property type="component" value="Unassembled WGS sequence"/>
</dbReference>
<feature type="non-terminal residue" evidence="7">
    <location>
        <position position="389"/>
    </location>
</feature>
<evidence type="ECO:0000256" key="2">
    <source>
        <dbReference type="ARBA" id="ARBA00022741"/>
    </source>
</evidence>
<dbReference type="InterPro" id="IPR009000">
    <property type="entry name" value="Transl_B-barrel_sf"/>
</dbReference>
<feature type="domain" description="GTP-eEF1A C-terminal" evidence="6">
    <location>
        <begin position="178"/>
        <end position="275"/>
    </location>
</feature>
<protein>
    <submittedName>
        <fullName evidence="7">Uncharacterized protein</fullName>
    </submittedName>
</protein>
<evidence type="ECO:0000313" key="8">
    <source>
        <dbReference type="Proteomes" id="UP001177140"/>
    </source>
</evidence>
<name>A0AA41VCP6_PAPNU</name>
<dbReference type="Gene3D" id="3.40.50.300">
    <property type="entry name" value="P-loop containing nucleotide triphosphate hydrolases"/>
    <property type="match status" value="1"/>
</dbReference>
<dbReference type="SUPFAM" id="SSF50447">
    <property type="entry name" value="Translation proteins"/>
    <property type="match status" value="1"/>
</dbReference>
<dbReference type="InterPro" id="IPR009001">
    <property type="entry name" value="Transl_elong_EF1A/Init_IF2_C"/>
</dbReference>
<dbReference type="InterPro" id="IPR050100">
    <property type="entry name" value="TRAFAC_GTPase_members"/>
</dbReference>
<organism evidence="7 8">
    <name type="scientific">Papaver nudicaule</name>
    <name type="common">Iceland poppy</name>
    <dbReference type="NCBI Taxonomy" id="74823"/>
    <lineage>
        <taxon>Eukaryota</taxon>
        <taxon>Viridiplantae</taxon>
        <taxon>Streptophyta</taxon>
        <taxon>Embryophyta</taxon>
        <taxon>Tracheophyta</taxon>
        <taxon>Spermatophyta</taxon>
        <taxon>Magnoliopsida</taxon>
        <taxon>Ranunculales</taxon>
        <taxon>Papaveraceae</taxon>
        <taxon>Papaveroideae</taxon>
        <taxon>Papaver</taxon>
    </lineage>
</organism>
<dbReference type="InterPro" id="IPR027417">
    <property type="entry name" value="P-loop_NTPase"/>
</dbReference>
<dbReference type="InterPro" id="IPR054696">
    <property type="entry name" value="GTP-eEF1A_C"/>
</dbReference>
<evidence type="ECO:0000256" key="1">
    <source>
        <dbReference type="ARBA" id="ARBA00022481"/>
    </source>
</evidence>
<evidence type="ECO:0000259" key="5">
    <source>
        <dbReference type="Pfam" id="PF03144"/>
    </source>
</evidence>
<dbReference type="AlphaFoldDB" id="A0AA41VCP6"/>
<keyword evidence="1" id="KW-0488">Methylation</keyword>
<dbReference type="Pfam" id="PF03144">
    <property type="entry name" value="GTP_EFTU_D2"/>
    <property type="match status" value="1"/>
</dbReference>
<proteinExistence type="predicted"/>
<dbReference type="Gene3D" id="2.40.30.10">
    <property type="entry name" value="Translation factors"/>
    <property type="match status" value="2"/>
</dbReference>
<keyword evidence="3" id="KW-0342">GTP-binding</keyword>
<dbReference type="SUPFAM" id="SSF52540">
    <property type="entry name" value="P-loop containing nucleoside triphosphate hydrolases"/>
    <property type="match status" value="1"/>
</dbReference>
<feature type="non-terminal residue" evidence="7">
    <location>
        <position position="1"/>
    </location>
</feature>
<feature type="region of interest" description="Disordered" evidence="4">
    <location>
        <begin position="364"/>
        <end position="389"/>
    </location>
</feature>
<reference evidence="7" key="1">
    <citation type="submission" date="2022-03" db="EMBL/GenBank/DDBJ databases">
        <title>A functionally conserved STORR gene fusion in Papaver species that diverged 16.8 million years ago.</title>
        <authorList>
            <person name="Catania T."/>
        </authorList>
    </citation>
    <scope>NUCLEOTIDE SEQUENCE</scope>
    <source>
        <strain evidence="7">S-191538</strain>
    </source>
</reference>
<keyword evidence="8" id="KW-1185">Reference proteome</keyword>
<accession>A0AA41VCP6</accession>
<dbReference type="InterPro" id="IPR004161">
    <property type="entry name" value="EFTu-like_2"/>
</dbReference>
<keyword evidence="2" id="KW-0547">Nucleotide-binding</keyword>
<dbReference type="Pfam" id="PF22594">
    <property type="entry name" value="GTP-eEF1A_C"/>
    <property type="match status" value="1"/>
</dbReference>
<dbReference type="GO" id="GO:0005525">
    <property type="term" value="F:GTP binding"/>
    <property type="evidence" value="ECO:0007669"/>
    <property type="project" value="UniProtKB-KW"/>
</dbReference>
<evidence type="ECO:0000256" key="4">
    <source>
        <dbReference type="SAM" id="MobiDB-lite"/>
    </source>
</evidence>
<feature type="domain" description="Translation elongation factor EFTu-like" evidence="5">
    <location>
        <begin position="95"/>
        <end position="163"/>
    </location>
</feature>
<dbReference type="SUPFAM" id="SSF50465">
    <property type="entry name" value="EF-Tu/eEF-1alpha/eIF2-gamma C-terminal domain"/>
    <property type="match status" value="1"/>
</dbReference>
<dbReference type="PANTHER" id="PTHR23115">
    <property type="entry name" value="TRANSLATION FACTOR"/>
    <property type="match status" value="1"/>
</dbReference>
<evidence type="ECO:0000259" key="6">
    <source>
        <dbReference type="Pfam" id="PF22594"/>
    </source>
</evidence>
<gene>
    <name evidence="7" type="ORF">MKW94_014105</name>
</gene>